<evidence type="ECO:0000256" key="1">
    <source>
        <dbReference type="ARBA" id="ARBA00007320"/>
    </source>
</evidence>
<dbReference type="GO" id="GO:0003729">
    <property type="term" value="F:mRNA binding"/>
    <property type="evidence" value="ECO:0007669"/>
    <property type="project" value="UniProtKB-ARBA"/>
</dbReference>
<evidence type="ECO:0000313" key="7">
    <source>
        <dbReference type="RefSeq" id="XP_056847323.1"/>
    </source>
</evidence>
<keyword evidence="2 4" id="KW-0689">Ribosomal protein</keyword>
<dbReference type="GeneID" id="108815376"/>
<keyword evidence="6" id="KW-1185">Reference proteome</keyword>
<keyword evidence="3 4" id="KW-0687">Ribonucleoprotein</keyword>
<dbReference type="Proteomes" id="UP000504610">
    <property type="component" value="Chromosome 7"/>
</dbReference>
<evidence type="ECO:0000313" key="6">
    <source>
        <dbReference type="Proteomes" id="UP000504610"/>
    </source>
</evidence>
<dbReference type="AlphaFoldDB" id="A0A9W3C777"/>
<name>A0A9W3C777_RAPSA</name>
<dbReference type="GO" id="GO:0022625">
    <property type="term" value="C:cytosolic large ribosomal subunit"/>
    <property type="evidence" value="ECO:0007669"/>
    <property type="project" value="TreeGrafter"/>
</dbReference>
<dbReference type="InterPro" id="IPR021131">
    <property type="entry name" value="Ribosomal_uL15/eL18"/>
</dbReference>
<feature type="domain" description="Large ribosomal subunit protein uL15/eL18" evidence="5">
    <location>
        <begin position="72"/>
        <end position="143"/>
    </location>
</feature>
<sequence length="146" mass="16079">MNEPSDAAPGGIGRSFQYAAYGSEIPLGTRENRKRFHTLVPALAKSPQYKGNWTHQTEGRTCGVRNKFYCPIVNLDRLWSLVSEDVKAKSTKDKVPLIDVTQHGFFKVLGKGHLPENKPFVVKAKLISKTAEKKIKEAGGAVVLTA</sequence>
<comment type="similarity">
    <text evidence="1 4">Belongs to the universal ribosomal protein uL15 family.</text>
</comment>
<dbReference type="InterPro" id="IPR001196">
    <property type="entry name" value="Ribosomal_uL15_CS"/>
</dbReference>
<evidence type="ECO:0000259" key="5">
    <source>
        <dbReference type="Pfam" id="PF00828"/>
    </source>
</evidence>
<dbReference type="OrthoDB" id="61900at2759"/>
<dbReference type="SUPFAM" id="SSF52080">
    <property type="entry name" value="Ribosomal proteins L15p and L18e"/>
    <property type="match status" value="1"/>
</dbReference>
<dbReference type="Gene3D" id="3.100.10.10">
    <property type="match status" value="1"/>
</dbReference>
<proteinExistence type="inferred from homology"/>
<evidence type="ECO:0000256" key="4">
    <source>
        <dbReference type="RuleBase" id="RU003888"/>
    </source>
</evidence>
<gene>
    <name evidence="7" type="primary">LOC108815376</name>
</gene>
<dbReference type="PANTHER" id="PTHR11721">
    <property type="entry name" value="60S RIBOSOMAL PROTEIN L27A"/>
    <property type="match status" value="1"/>
</dbReference>
<dbReference type="PROSITE" id="PS00475">
    <property type="entry name" value="RIBOSOMAL_L15"/>
    <property type="match status" value="1"/>
</dbReference>
<organism evidence="6 7">
    <name type="scientific">Raphanus sativus</name>
    <name type="common">Radish</name>
    <name type="synonym">Raphanus raphanistrum var. sativus</name>
    <dbReference type="NCBI Taxonomy" id="3726"/>
    <lineage>
        <taxon>Eukaryota</taxon>
        <taxon>Viridiplantae</taxon>
        <taxon>Streptophyta</taxon>
        <taxon>Embryophyta</taxon>
        <taxon>Tracheophyta</taxon>
        <taxon>Spermatophyta</taxon>
        <taxon>Magnoliopsida</taxon>
        <taxon>eudicotyledons</taxon>
        <taxon>Gunneridae</taxon>
        <taxon>Pentapetalae</taxon>
        <taxon>rosids</taxon>
        <taxon>malvids</taxon>
        <taxon>Brassicales</taxon>
        <taxon>Brassicaceae</taxon>
        <taxon>Brassiceae</taxon>
        <taxon>Raphanus</taxon>
    </lineage>
</organism>
<dbReference type="PANTHER" id="PTHR11721:SF39">
    <property type="entry name" value="GENOME ASSEMBLY, CHROMOSOME: A07"/>
    <property type="match status" value="1"/>
</dbReference>
<accession>A0A9W3C777</accession>
<protein>
    <submittedName>
        <fullName evidence="7">60S ribosomal protein L27a-3-like</fullName>
    </submittedName>
</protein>
<evidence type="ECO:0000256" key="2">
    <source>
        <dbReference type="ARBA" id="ARBA00022980"/>
    </source>
</evidence>
<evidence type="ECO:0000256" key="3">
    <source>
        <dbReference type="ARBA" id="ARBA00023274"/>
    </source>
</evidence>
<reference evidence="7" key="2">
    <citation type="submission" date="2025-08" db="UniProtKB">
        <authorList>
            <consortium name="RefSeq"/>
        </authorList>
    </citation>
    <scope>IDENTIFICATION</scope>
    <source>
        <tissue evidence="7">Leaf</tissue>
    </source>
</reference>
<dbReference type="RefSeq" id="XP_056847323.1">
    <property type="nucleotide sequence ID" value="XM_056991343.1"/>
</dbReference>
<dbReference type="InterPro" id="IPR036227">
    <property type="entry name" value="Ribosomal_uL15/eL18_sf"/>
</dbReference>
<dbReference type="KEGG" id="rsz:108815376"/>
<reference evidence="6" key="1">
    <citation type="journal article" date="2019" name="Database">
        <title>The radish genome database (RadishGD): an integrated information resource for radish genomics.</title>
        <authorList>
            <person name="Yu H.J."/>
            <person name="Baek S."/>
            <person name="Lee Y.J."/>
            <person name="Cho A."/>
            <person name="Mun J.H."/>
        </authorList>
    </citation>
    <scope>NUCLEOTIDE SEQUENCE [LARGE SCALE GENOMIC DNA]</scope>
    <source>
        <strain evidence="6">cv. WK10039</strain>
    </source>
</reference>
<dbReference type="GO" id="GO:0006412">
    <property type="term" value="P:translation"/>
    <property type="evidence" value="ECO:0007669"/>
    <property type="project" value="InterPro"/>
</dbReference>
<dbReference type="Pfam" id="PF00828">
    <property type="entry name" value="Ribosomal_L27A"/>
    <property type="match status" value="1"/>
</dbReference>
<dbReference type="GO" id="GO:0003735">
    <property type="term" value="F:structural constituent of ribosome"/>
    <property type="evidence" value="ECO:0007669"/>
    <property type="project" value="InterPro"/>
</dbReference>
<dbReference type="FunFam" id="3.100.10.10:FF:000002">
    <property type="entry name" value="60S ribosomal protein L27a"/>
    <property type="match status" value="1"/>
</dbReference>